<dbReference type="InterPro" id="IPR046616">
    <property type="entry name" value="DUF6729"/>
</dbReference>
<evidence type="ECO:0000313" key="3">
    <source>
        <dbReference type="Proteomes" id="UP001163846"/>
    </source>
</evidence>
<reference evidence="2" key="1">
    <citation type="submission" date="2022-08" db="EMBL/GenBank/DDBJ databases">
        <authorList>
            <consortium name="DOE Joint Genome Institute"/>
            <person name="Min B."/>
            <person name="Riley R."/>
            <person name="Sierra-Patev S."/>
            <person name="Naranjo-Ortiz M."/>
            <person name="Looney B."/>
            <person name="Konkel Z."/>
            <person name="Slot J.C."/>
            <person name="Sakamoto Y."/>
            <person name="Steenwyk J.L."/>
            <person name="Rokas A."/>
            <person name="Carro J."/>
            <person name="Camarero S."/>
            <person name="Ferreira P."/>
            <person name="Molpeceres G."/>
            <person name="Ruiz-Duenas F.J."/>
            <person name="Serrano A."/>
            <person name="Henrissat B."/>
            <person name="Drula E."/>
            <person name="Hughes K.W."/>
            <person name="Mata J.L."/>
            <person name="Ishikawa N.K."/>
            <person name="Vargas-Isla R."/>
            <person name="Ushijima S."/>
            <person name="Smith C.A."/>
            <person name="Ahrendt S."/>
            <person name="Andreopoulos W."/>
            <person name="He G."/>
            <person name="Labutti K."/>
            <person name="Lipzen A."/>
            <person name="Ng V."/>
            <person name="Sandor L."/>
            <person name="Barry K."/>
            <person name="Martinez A.T."/>
            <person name="Xiao Y."/>
            <person name="Gibbons J.G."/>
            <person name="Terashima K."/>
            <person name="Hibbett D.S."/>
            <person name="Grigoriev I.V."/>
        </authorList>
    </citation>
    <scope>NUCLEOTIDE SEQUENCE</scope>
    <source>
        <strain evidence="2">TFB9207</strain>
    </source>
</reference>
<comment type="caution">
    <text evidence="2">The sequence shown here is derived from an EMBL/GenBank/DDBJ whole genome shotgun (WGS) entry which is preliminary data.</text>
</comment>
<protein>
    <recommendedName>
        <fullName evidence="1">DUF6729 domain-containing protein</fullName>
    </recommendedName>
</protein>
<sequence>MNAVPPSLAQHSTITGENYRRLINEVEEVMDNDEYADIRIETGREVDESISDDTDDSMEKNARIAEQETIASELPERSVIHQHLVDYRNSLRKQLEQYGMPKCYKERQFIVHPPHPVFALHDAASRTAFNPNTLCLRPIFVWLPEYLPGRPDRFKCRCGGNLTMNGYNDNPIARQVHTSSGVDYFLFTNRYICDARRRNSPGCGTSYQGSDPHILDQLPRWVQEAFPAYLTTRGAVDKLVIDQMKPCFAGRFGPEPFSKMLHELQMLQHSRREVMYLSAAATFGLSGSQVPRFPSFDDQMSYAGHSPSVWYLKCIWTDYHAAVKIYHDRIQASLSGYKLAGDHTFRVRIYI</sequence>
<dbReference type="Pfam" id="PF20499">
    <property type="entry name" value="DUF6729"/>
    <property type="match status" value="1"/>
</dbReference>
<dbReference type="Proteomes" id="UP001163846">
    <property type="component" value="Unassembled WGS sequence"/>
</dbReference>
<proteinExistence type="predicted"/>
<dbReference type="AlphaFoldDB" id="A0AA38U288"/>
<evidence type="ECO:0000313" key="2">
    <source>
        <dbReference type="EMBL" id="KAJ3830941.1"/>
    </source>
</evidence>
<keyword evidence="3" id="KW-1185">Reference proteome</keyword>
<evidence type="ECO:0000259" key="1">
    <source>
        <dbReference type="Pfam" id="PF20499"/>
    </source>
</evidence>
<dbReference type="EMBL" id="MU808015">
    <property type="protein sequence ID" value="KAJ3830941.1"/>
    <property type="molecule type" value="Genomic_DNA"/>
</dbReference>
<name>A0AA38U288_9AGAR</name>
<feature type="domain" description="DUF6729" evidence="1">
    <location>
        <begin position="112"/>
        <end position="287"/>
    </location>
</feature>
<accession>A0AA38U288</accession>
<organism evidence="2 3">
    <name type="scientific">Lentinula raphanica</name>
    <dbReference type="NCBI Taxonomy" id="153919"/>
    <lineage>
        <taxon>Eukaryota</taxon>
        <taxon>Fungi</taxon>
        <taxon>Dikarya</taxon>
        <taxon>Basidiomycota</taxon>
        <taxon>Agaricomycotina</taxon>
        <taxon>Agaricomycetes</taxon>
        <taxon>Agaricomycetidae</taxon>
        <taxon>Agaricales</taxon>
        <taxon>Marasmiineae</taxon>
        <taxon>Omphalotaceae</taxon>
        <taxon>Lentinula</taxon>
    </lineage>
</organism>
<gene>
    <name evidence="2" type="ORF">F5878DRAFT_668137</name>
</gene>